<comment type="caution">
    <text evidence="2">The sequence shown here is derived from an EMBL/GenBank/DDBJ whole genome shotgun (WGS) entry which is preliminary data.</text>
</comment>
<feature type="region of interest" description="Disordered" evidence="1">
    <location>
        <begin position="133"/>
        <end position="179"/>
    </location>
</feature>
<gene>
    <name evidence="2" type="ORF">SNAT2548_LOCUS12184</name>
</gene>
<reference evidence="2" key="1">
    <citation type="submission" date="2021-02" db="EMBL/GenBank/DDBJ databases">
        <authorList>
            <person name="Dougan E. K."/>
            <person name="Rhodes N."/>
            <person name="Thang M."/>
            <person name="Chan C."/>
        </authorList>
    </citation>
    <scope>NUCLEOTIDE SEQUENCE</scope>
</reference>
<evidence type="ECO:0000256" key="1">
    <source>
        <dbReference type="SAM" id="MobiDB-lite"/>
    </source>
</evidence>
<keyword evidence="3" id="KW-1185">Reference proteome</keyword>
<sequence length="234" mass="26135">MAHFMNVPWLWKDNMEVVRHWDGRSASRSFSLSVVGVGMLRVSVEAAPPLMRLRAECQSTGACPAPLRVWDAEASLARRAASLQVEALKGPRALLTECGRSRSDGVTAPERAEPDPKRTRIFRLLDARTCEVQRGAAREISSPPAKRRKGDERLPASRKRRACGASTPPQSSSKRVRTASRLRGVLEGLGTEHPAKRRFNARVGEDDQGRYHYDVCELKFDARKRLRLPAERAT</sequence>
<organism evidence="2 3">
    <name type="scientific">Symbiodinium natans</name>
    <dbReference type="NCBI Taxonomy" id="878477"/>
    <lineage>
        <taxon>Eukaryota</taxon>
        <taxon>Sar</taxon>
        <taxon>Alveolata</taxon>
        <taxon>Dinophyceae</taxon>
        <taxon>Suessiales</taxon>
        <taxon>Symbiodiniaceae</taxon>
        <taxon>Symbiodinium</taxon>
    </lineage>
</organism>
<dbReference type="Proteomes" id="UP000604046">
    <property type="component" value="Unassembled WGS sequence"/>
</dbReference>
<proteinExistence type="predicted"/>
<name>A0A812LLF2_9DINO</name>
<accession>A0A812LLF2</accession>
<evidence type="ECO:0000313" key="3">
    <source>
        <dbReference type="Proteomes" id="UP000604046"/>
    </source>
</evidence>
<protein>
    <submittedName>
        <fullName evidence="2">Uncharacterized protein</fullName>
    </submittedName>
</protein>
<dbReference type="AlphaFoldDB" id="A0A812LLF2"/>
<evidence type="ECO:0000313" key="2">
    <source>
        <dbReference type="EMBL" id="CAE7249553.1"/>
    </source>
</evidence>
<dbReference type="EMBL" id="CAJNDS010001147">
    <property type="protein sequence ID" value="CAE7249553.1"/>
    <property type="molecule type" value="Genomic_DNA"/>
</dbReference>